<dbReference type="PROSITE" id="PS50890">
    <property type="entry name" value="PUA"/>
    <property type="match status" value="1"/>
</dbReference>
<name>A0A117J4R5_TRASO</name>
<reference evidence="4 5" key="1">
    <citation type="submission" date="2015-12" db="EMBL/GenBank/DDBJ databases">
        <title>Draft Genome Sequence of Olsenella scatoligenes SK9K4T; a Producer of 3-Methylindole- (skatole) and 4-Methylphenol- (p-cresol) Isolated from Pig Feces.</title>
        <authorList>
            <person name="Li X."/>
            <person name="Borg B."/>
            <person name="Canibe N."/>
        </authorList>
    </citation>
    <scope>NUCLEOTIDE SEQUENCE [LARGE SCALE GENOMIC DNA]</scope>
    <source>
        <strain evidence="4 5">SK9K4</strain>
    </source>
</reference>
<keyword evidence="1" id="KW-0547">Nucleotide-binding</keyword>
<proteinExistence type="predicted"/>
<organism evidence="4 5">
    <name type="scientific">Tractidigestivibacter scatoligenes</name>
    <name type="common">Olsenella scatoligenes</name>
    <dbReference type="NCBI Taxonomy" id="1299998"/>
    <lineage>
        <taxon>Bacteria</taxon>
        <taxon>Bacillati</taxon>
        <taxon>Actinomycetota</taxon>
        <taxon>Coriobacteriia</taxon>
        <taxon>Coriobacteriales</taxon>
        <taxon>Atopobiaceae</taxon>
        <taxon>Tractidigestivibacter</taxon>
    </lineage>
</organism>
<dbReference type="GO" id="GO:0016887">
    <property type="term" value="F:ATP hydrolysis activity"/>
    <property type="evidence" value="ECO:0007669"/>
    <property type="project" value="TreeGrafter"/>
</dbReference>
<dbReference type="EMBL" id="LOJF01000001">
    <property type="protein sequence ID" value="KUH59276.1"/>
    <property type="molecule type" value="Genomic_DNA"/>
</dbReference>
<evidence type="ECO:0000313" key="5">
    <source>
        <dbReference type="Proteomes" id="UP000054078"/>
    </source>
</evidence>
<evidence type="ECO:0000256" key="1">
    <source>
        <dbReference type="ARBA" id="ARBA00022741"/>
    </source>
</evidence>
<dbReference type="RefSeq" id="WP_059053400.1">
    <property type="nucleotide sequence ID" value="NZ_LOJF01000001.1"/>
</dbReference>
<dbReference type="GO" id="GO:0005829">
    <property type="term" value="C:cytosol"/>
    <property type="evidence" value="ECO:0007669"/>
    <property type="project" value="TreeGrafter"/>
</dbReference>
<gene>
    <name evidence="4" type="ORF">AUL39_02805</name>
</gene>
<keyword evidence="5" id="KW-1185">Reference proteome</keyword>
<dbReference type="GO" id="GO:0009898">
    <property type="term" value="C:cytoplasmic side of plasma membrane"/>
    <property type="evidence" value="ECO:0007669"/>
    <property type="project" value="TreeGrafter"/>
</dbReference>
<dbReference type="Proteomes" id="UP000054078">
    <property type="component" value="Unassembled WGS sequence"/>
</dbReference>
<dbReference type="PANTHER" id="PTHR43384:SF13">
    <property type="entry name" value="SLR0110 PROTEIN"/>
    <property type="match status" value="1"/>
</dbReference>
<dbReference type="Pfam" id="PF10609">
    <property type="entry name" value="ParA"/>
    <property type="match status" value="1"/>
</dbReference>
<dbReference type="InterPro" id="IPR050625">
    <property type="entry name" value="ParA/MinD_ATPase"/>
</dbReference>
<dbReference type="OrthoDB" id="3185716at2"/>
<dbReference type="InterPro" id="IPR027417">
    <property type="entry name" value="P-loop_NTPase"/>
</dbReference>
<accession>A0A117J4R5</accession>
<keyword evidence="2" id="KW-0067">ATP-binding</keyword>
<dbReference type="InterPro" id="IPR033756">
    <property type="entry name" value="YlxH/NBP35"/>
</dbReference>
<feature type="region of interest" description="Disordered" evidence="3">
    <location>
        <begin position="114"/>
        <end position="141"/>
    </location>
</feature>
<evidence type="ECO:0000256" key="3">
    <source>
        <dbReference type="SAM" id="MobiDB-lite"/>
    </source>
</evidence>
<sequence length="420" mass="43453">MGHAWSVLCPKEERAGMVEALRTIDGLAECEFAQDASELRERMAECASGERSALIGLSKSGVSDVNLAAAIASDGHAEKVVLALRSPSGSLRSRAARAGIDLVVDLDGVSPAPSAEMDAAPVPEPLQNSDGGRTSAAPGPALAPEGARAPILTFCSGRGGVGKTSVVACAAVAAASWGMRVEVVDLDLSCGNLYAMVGLARGTDLSRLSAEDLGDAEHLGRLGAPCGERIRVWGPCERPETSELVSGIVSVLLGTLALDADLVLVDTSPTFSEAVALAVRQSDRVVLVHDSRPGSLAALARTSGLAVRLGVARTRIARLENRVDVRDRTDPALGRAEVGLEAARAFTALDGGDEVSDYLGYGDAAGLLEVGSPFAESVAACLAQLLQELGSLPEAEPAQRAAQGLAPRRRGLFRRRREAV</sequence>
<dbReference type="AlphaFoldDB" id="A0A117J4R5"/>
<dbReference type="PANTHER" id="PTHR43384">
    <property type="entry name" value="SEPTUM SITE-DETERMINING PROTEIN MIND HOMOLOG, CHLOROPLASTIC-RELATED"/>
    <property type="match status" value="1"/>
</dbReference>
<dbReference type="Gene3D" id="3.40.50.300">
    <property type="entry name" value="P-loop containing nucleotide triphosphate hydrolases"/>
    <property type="match status" value="1"/>
</dbReference>
<dbReference type="GO" id="GO:0051782">
    <property type="term" value="P:negative regulation of cell division"/>
    <property type="evidence" value="ECO:0007669"/>
    <property type="project" value="TreeGrafter"/>
</dbReference>
<protein>
    <submittedName>
        <fullName evidence="4">Uncharacterized protein</fullName>
    </submittedName>
</protein>
<comment type="caution">
    <text evidence="4">The sequence shown here is derived from an EMBL/GenBank/DDBJ whole genome shotgun (WGS) entry which is preliminary data.</text>
</comment>
<evidence type="ECO:0000313" key="4">
    <source>
        <dbReference type="EMBL" id="KUH59276.1"/>
    </source>
</evidence>
<dbReference type="GO" id="GO:0005524">
    <property type="term" value="F:ATP binding"/>
    <property type="evidence" value="ECO:0007669"/>
    <property type="project" value="UniProtKB-KW"/>
</dbReference>
<evidence type="ECO:0000256" key="2">
    <source>
        <dbReference type="ARBA" id="ARBA00022840"/>
    </source>
</evidence>
<dbReference type="STRING" id="1299998.AUL39_02805"/>
<dbReference type="SUPFAM" id="SSF52540">
    <property type="entry name" value="P-loop containing nucleoside triphosphate hydrolases"/>
    <property type="match status" value="1"/>
</dbReference>